<proteinExistence type="inferred from homology"/>
<comment type="pathway">
    <text evidence="3">Carbohydrate degradation; pentose phosphate pathway; D-ribulose 5-phosphate from D-glucose 6-phosphate (oxidative stage): step 2/3.</text>
</comment>
<comment type="function">
    <text evidence="2">Hydrolysis of 6-phosphogluconolactone to 6-phosphogluconate.</text>
</comment>
<dbReference type="InterPro" id="IPR039104">
    <property type="entry name" value="6PGL"/>
</dbReference>
<evidence type="ECO:0000256" key="5">
    <source>
        <dbReference type="ARBA" id="ARBA00013198"/>
    </source>
</evidence>
<sequence length="260" mass="28801">MWKAEQNMDAVMETIGQQVSNQIINPNIDGNINGNINTQFRRFENFGELTKSLVNEWVDIIDIAASENRPAAFALAGGSTPAPVYRELDQALAQRTPSDVRLAATDERWVNDNDPQSNEGLFKKCLPLSYGKQWNLVSLKNAANTPEVAMEAINERLHQQLPGRFSAVLLGMGADGHIASLFPGAPVQADGLDCLAAVHPQTHQTRISLSLPRLLQTEKIWLVITGDEKRQVYENALTTSLPITKLLKQAQCQIEVFWCP</sequence>
<accession>A0ABR6YES1</accession>
<dbReference type="Proteomes" id="UP000624279">
    <property type="component" value="Unassembled WGS sequence"/>
</dbReference>
<dbReference type="InterPro" id="IPR006148">
    <property type="entry name" value="Glc/Gal-6P_isomerase"/>
</dbReference>
<dbReference type="PANTHER" id="PTHR11054:SF0">
    <property type="entry name" value="6-PHOSPHOGLUCONOLACTONASE"/>
    <property type="match status" value="1"/>
</dbReference>
<dbReference type="RefSeq" id="WP_186943001.1">
    <property type="nucleotide sequence ID" value="NZ_JACOGA010000015.1"/>
</dbReference>
<evidence type="ECO:0000313" key="8">
    <source>
        <dbReference type="EMBL" id="MBC3875022.1"/>
    </source>
</evidence>
<organism evidence="8 9">
    <name type="scientific">Undibacterium flavidum</name>
    <dbReference type="NCBI Taxonomy" id="2762297"/>
    <lineage>
        <taxon>Bacteria</taxon>
        <taxon>Pseudomonadati</taxon>
        <taxon>Pseudomonadota</taxon>
        <taxon>Betaproteobacteria</taxon>
        <taxon>Burkholderiales</taxon>
        <taxon>Oxalobacteraceae</taxon>
        <taxon>Undibacterium</taxon>
    </lineage>
</organism>
<evidence type="ECO:0000256" key="2">
    <source>
        <dbReference type="ARBA" id="ARBA00002681"/>
    </source>
</evidence>
<evidence type="ECO:0000256" key="6">
    <source>
        <dbReference type="ARBA" id="ARBA00020337"/>
    </source>
</evidence>
<name>A0ABR6YES1_9BURK</name>
<protein>
    <recommendedName>
        <fullName evidence="6">6-phosphogluconolactonase</fullName>
        <ecNumber evidence="5">3.1.1.31</ecNumber>
    </recommendedName>
</protein>
<dbReference type="PANTHER" id="PTHR11054">
    <property type="entry name" value="6-PHOSPHOGLUCONOLACTONASE"/>
    <property type="match status" value="1"/>
</dbReference>
<dbReference type="EMBL" id="JACOGA010000015">
    <property type="protein sequence ID" value="MBC3875022.1"/>
    <property type="molecule type" value="Genomic_DNA"/>
</dbReference>
<dbReference type="SUPFAM" id="SSF100950">
    <property type="entry name" value="NagB/RpiA/CoA transferase-like"/>
    <property type="match status" value="1"/>
</dbReference>
<reference evidence="8 9" key="1">
    <citation type="submission" date="2020-08" db="EMBL/GenBank/DDBJ databases">
        <title>Novel species isolated from subtropical streams in China.</title>
        <authorList>
            <person name="Lu H."/>
        </authorList>
    </citation>
    <scope>NUCLEOTIDE SEQUENCE [LARGE SCALE GENOMIC DNA]</scope>
    <source>
        <strain evidence="8 9">LX15W</strain>
    </source>
</reference>
<comment type="caution">
    <text evidence="8">The sequence shown here is derived from an EMBL/GenBank/DDBJ whole genome shotgun (WGS) entry which is preliminary data.</text>
</comment>
<evidence type="ECO:0000256" key="4">
    <source>
        <dbReference type="ARBA" id="ARBA00010662"/>
    </source>
</evidence>
<dbReference type="CDD" id="cd01400">
    <property type="entry name" value="6PGL"/>
    <property type="match status" value="1"/>
</dbReference>
<gene>
    <name evidence="8" type="ORF">H8K55_15645</name>
</gene>
<keyword evidence="9" id="KW-1185">Reference proteome</keyword>
<dbReference type="Gene3D" id="3.40.50.1360">
    <property type="match status" value="1"/>
</dbReference>
<evidence type="ECO:0000259" key="7">
    <source>
        <dbReference type="Pfam" id="PF01182"/>
    </source>
</evidence>
<comment type="similarity">
    <text evidence="4">Belongs to the glucosamine/galactosamine-6-phosphate isomerase family. 6-phosphogluconolactonase subfamily.</text>
</comment>
<comment type="catalytic activity">
    <reaction evidence="1">
        <text>6-phospho-D-glucono-1,5-lactone + H2O = 6-phospho-D-gluconate + H(+)</text>
        <dbReference type="Rhea" id="RHEA:12556"/>
        <dbReference type="ChEBI" id="CHEBI:15377"/>
        <dbReference type="ChEBI" id="CHEBI:15378"/>
        <dbReference type="ChEBI" id="CHEBI:57955"/>
        <dbReference type="ChEBI" id="CHEBI:58759"/>
        <dbReference type="EC" id="3.1.1.31"/>
    </reaction>
</comment>
<evidence type="ECO:0000256" key="1">
    <source>
        <dbReference type="ARBA" id="ARBA00000832"/>
    </source>
</evidence>
<evidence type="ECO:0000256" key="3">
    <source>
        <dbReference type="ARBA" id="ARBA00004961"/>
    </source>
</evidence>
<dbReference type="Pfam" id="PF01182">
    <property type="entry name" value="Glucosamine_iso"/>
    <property type="match status" value="1"/>
</dbReference>
<dbReference type="InterPro" id="IPR005900">
    <property type="entry name" value="6-phosphogluconolactonase_DevB"/>
</dbReference>
<dbReference type="InterPro" id="IPR037171">
    <property type="entry name" value="NagB/RpiA_transferase-like"/>
</dbReference>
<feature type="domain" description="Glucosamine/galactosamine-6-phosphate isomerase" evidence="7">
    <location>
        <begin position="48"/>
        <end position="247"/>
    </location>
</feature>
<evidence type="ECO:0000313" key="9">
    <source>
        <dbReference type="Proteomes" id="UP000624279"/>
    </source>
</evidence>
<dbReference type="EC" id="3.1.1.31" evidence="5"/>